<accession>A0AAD7IL76</accession>
<gene>
    <name evidence="2" type="ORF">B0H16DRAFT_1462671</name>
</gene>
<proteinExistence type="predicted"/>
<name>A0AAD7IL76_9AGAR</name>
<evidence type="ECO:0000256" key="1">
    <source>
        <dbReference type="SAM" id="MobiDB-lite"/>
    </source>
</evidence>
<sequence length="264" mass="29183">MNEDERKPRMVGWSPRETELTSTCGEDEMRGVRRCGPRCRCVWDRKVGMRNAVGWRCVRSLINAGTSARARIQRTFPSPSTAAPCISISQRDAQARLGHLQRSAGRAGYGGWRPTRALWACTWTRSPPAYNQRLLAPNPPSIGRARSTLLTEVKVAGVVAGCRIREQGGSFYANKNTKEKLTAGVRVRGRWHGGDAKAGESVQNKAYQEVGRREGGGPSSASEWKKTRDAAAVRNQREELVMGRKLEARSARALETSQGLLCFE</sequence>
<keyword evidence="3" id="KW-1185">Reference proteome</keyword>
<organism evidence="2 3">
    <name type="scientific">Mycena metata</name>
    <dbReference type="NCBI Taxonomy" id="1033252"/>
    <lineage>
        <taxon>Eukaryota</taxon>
        <taxon>Fungi</taxon>
        <taxon>Dikarya</taxon>
        <taxon>Basidiomycota</taxon>
        <taxon>Agaricomycotina</taxon>
        <taxon>Agaricomycetes</taxon>
        <taxon>Agaricomycetidae</taxon>
        <taxon>Agaricales</taxon>
        <taxon>Marasmiineae</taxon>
        <taxon>Mycenaceae</taxon>
        <taxon>Mycena</taxon>
    </lineage>
</organism>
<comment type="caution">
    <text evidence="2">The sequence shown here is derived from an EMBL/GenBank/DDBJ whole genome shotgun (WGS) entry which is preliminary data.</text>
</comment>
<dbReference type="Proteomes" id="UP001215598">
    <property type="component" value="Unassembled WGS sequence"/>
</dbReference>
<feature type="compositionally biased region" description="Basic and acidic residues" evidence="1">
    <location>
        <begin position="223"/>
        <end position="233"/>
    </location>
</feature>
<protein>
    <submittedName>
        <fullName evidence="2">Uncharacterized protein</fullName>
    </submittedName>
</protein>
<feature type="region of interest" description="Disordered" evidence="1">
    <location>
        <begin position="209"/>
        <end position="233"/>
    </location>
</feature>
<reference evidence="2" key="1">
    <citation type="submission" date="2023-03" db="EMBL/GenBank/DDBJ databases">
        <title>Massive genome expansion in bonnet fungi (Mycena s.s.) driven by repeated elements and novel gene families across ecological guilds.</title>
        <authorList>
            <consortium name="Lawrence Berkeley National Laboratory"/>
            <person name="Harder C.B."/>
            <person name="Miyauchi S."/>
            <person name="Viragh M."/>
            <person name="Kuo A."/>
            <person name="Thoen E."/>
            <person name="Andreopoulos B."/>
            <person name="Lu D."/>
            <person name="Skrede I."/>
            <person name="Drula E."/>
            <person name="Henrissat B."/>
            <person name="Morin E."/>
            <person name="Kohler A."/>
            <person name="Barry K."/>
            <person name="LaButti K."/>
            <person name="Morin E."/>
            <person name="Salamov A."/>
            <person name="Lipzen A."/>
            <person name="Mereny Z."/>
            <person name="Hegedus B."/>
            <person name="Baldrian P."/>
            <person name="Stursova M."/>
            <person name="Weitz H."/>
            <person name="Taylor A."/>
            <person name="Grigoriev I.V."/>
            <person name="Nagy L.G."/>
            <person name="Martin F."/>
            <person name="Kauserud H."/>
        </authorList>
    </citation>
    <scope>NUCLEOTIDE SEQUENCE</scope>
    <source>
        <strain evidence="2">CBHHK182m</strain>
    </source>
</reference>
<evidence type="ECO:0000313" key="3">
    <source>
        <dbReference type="Proteomes" id="UP001215598"/>
    </source>
</evidence>
<dbReference type="AlphaFoldDB" id="A0AAD7IL76"/>
<evidence type="ECO:0000313" key="2">
    <source>
        <dbReference type="EMBL" id="KAJ7745644.1"/>
    </source>
</evidence>
<dbReference type="EMBL" id="JARKIB010000082">
    <property type="protein sequence ID" value="KAJ7745644.1"/>
    <property type="molecule type" value="Genomic_DNA"/>
</dbReference>